<accession>A0A3M7HIF5</accession>
<dbReference type="PANTHER" id="PTHR23502">
    <property type="entry name" value="MAJOR FACILITATOR SUPERFAMILY"/>
    <property type="match status" value="1"/>
</dbReference>
<dbReference type="Pfam" id="PF07690">
    <property type="entry name" value="MFS_1"/>
    <property type="match status" value="1"/>
</dbReference>
<dbReference type="SUPFAM" id="SSF103473">
    <property type="entry name" value="MFS general substrate transporter"/>
    <property type="match status" value="1"/>
</dbReference>
<feature type="transmembrane region" description="Helical" evidence="10">
    <location>
        <begin position="420"/>
        <end position="441"/>
    </location>
</feature>
<comment type="caution">
    <text evidence="12">The sequence shown here is derived from an EMBL/GenBank/DDBJ whole genome shotgun (WGS) entry which is preliminary data.</text>
</comment>
<proteinExistence type="inferred from homology"/>
<evidence type="ECO:0000313" key="13">
    <source>
        <dbReference type="Proteomes" id="UP000280598"/>
    </source>
</evidence>
<evidence type="ECO:0000256" key="2">
    <source>
        <dbReference type="ARBA" id="ARBA00022692"/>
    </source>
</evidence>
<protein>
    <recommendedName>
        <fullName evidence="7">Cercosporin MFS transporter CTB4</fullName>
    </recommendedName>
    <alternativeName>
        <fullName evidence="8">Cercosporin toxin biosynthesis cluster protein 4</fullName>
    </alternativeName>
</protein>
<sequence>MVPPNTPAFEGGDLPAKERLAYEQGHDADVAPIEGVAKNHKPQTFANETSSEARKPDSSNTSINEPLDDHEKGPIAAEQEQEALDPNIVDWDGPDDPANPVNWSATRKWTNIAVLSALTLLTPLASSMFAPGVPEVMRTFHSDNENIATFVVSVYLLGFAFGPLVVAPLSELYGRAIVYHVCNLGFILFTVACALSTSMNMLIGFRFLAGIWGIAPITNGGGTIADLMKPEQRGGAMAIWAMGPLLGPVIGPVAGGFLAQAEGWRWIFWVIAIAIGVMTIAGFFALEETYPPTLLERKTRKLRKETGNLRLRSKLDQQLPAHELFIRAIVRPTKLLFLSPICALMSLYMAFVYAILYLLFTTFTFVFEDNYGFSQGTVGLVYIGCGIGMLLGLAILGKASDPLMQYLARKHNDGKVKPEYRLPMLIYAGTTIPLGLFLYGWTAQYHIQWVVPLLGTLFVGIGLIAAFMCINTYLVDTFTIYAASAMAANTVLRSLFGATFPLFGLSMLGQFAPRFHRSGDVSDPASVLLERSKTPISSSSQNPSFAPPQWKTSTRTSRSCISAAYTASRTHKIPPPLPVNTSRAAAYEQLVRMTDVVRNYLARAKGGMAEDVSESMIADVVEACLGLDNPGRGAEGGGDACFGPGAGAARFPDGRRIGGDEHLTQEPHTYIPILSPTSVNQLRSPPPKAAQAAKASCLPAETLRDDLGSELDWANLLHRSRSEDDVLHRDKQARHFHVLEARDRIRSRLLRSRLENGNGISWPPAPPPVETLPTVMPALSSLSPLVSSPPSLELREGEERKKVKARATDHSALLPPPPPPAAAPVPSYSSAPTNTAASTTTTTRRSRKRTDVSETLAGWKDYLVRNNRHLVEWFRNSVTEGREKGVDVFVD</sequence>
<evidence type="ECO:0000256" key="6">
    <source>
        <dbReference type="ARBA" id="ARBA00053977"/>
    </source>
</evidence>
<dbReference type="InterPro" id="IPR036259">
    <property type="entry name" value="MFS_trans_sf"/>
</dbReference>
<dbReference type="FunFam" id="1.20.1250.20:FF:000011">
    <property type="entry name" value="MFS multidrug transporter, putative"/>
    <property type="match status" value="1"/>
</dbReference>
<gene>
    <name evidence="12" type="ORF">D0860_02637</name>
</gene>
<feature type="transmembrane region" description="Helical" evidence="10">
    <location>
        <begin position="203"/>
        <end position="225"/>
    </location>
</feature>
<feature type="transmembrane region" description="Helical" evidence="10">
    <location>
        <begin position="266"/>
        <end position="286"/>
    </location>
</feature>
<feature type="transmembrane region" description="Helical" evidence="10">
    <location>
        <begin position="237"/>
        <end position="260"/>
    </location>
</feature>
<dbReference type="Proteomes" id="UP000280598">
    <property type="component" value="Unassembled WGS sequence"/>
</dbReference>
<evidence type="ECO:0000256" key="7">
    <source>
        <dbReference type="ARBA" id="ARBA00069139"/>
    </source>
</evidence>
<feature type="compositionally biased region" description="Basic and acidic residues" evidence="9">
    <location>
        <begin position="15"/>
        <end position="29"/>
    </location>
</feature>
<evidence type="ECO:0000256" key="9">
    <source>
        <dbReference type="SAM" id="MobiDB-lite"/>
    </source>
</evidence>
<keyword evidence="2 10" id="KW-0812">Transmembrane</keyword>
<comment type="similarity">
    <text evidence="5">Belongs to the major facilitator superfamily. CAR1 family.</text>
</comment>
<evidence type="ECO:0000313" key="12">
    <source>
        <dbReference type="EMBL" id="RMZ13220.1"/>
    </source>
</evidence>
<evidence type="ECO:0000256" key="1">
    <source>
        <dbReference type="ARBA" id="ARBA00004141"/>
    </source>
</evidence>
<feature type="transmembrane region" description="Helical" evidence="10">
    <location>
        <begin position="335"/>
        <end position="360"/>
    </location>
</feature>
<feature type="transmembrane region" description="Helical" evidence="10">
    <location>
        <begin position="491"/>
        <end position="512"/>
    </location>
</feature>
<feature type="compositionally biased region" description="Pro residues" evidence="9">
    <location>
        <begin position="814"/>
        <end position="823"/>
    </location>
</feature>
<dbReference type="PANTHER" id="PTHR23502:SF68">
    <property type="entry name" value="MULTIDRUG TRANSPORTER, PUTATIVE (AFU_ORTHOLOGUE AFUA_3G01120)-RELATED"/>
    <property type="match status" value="1"/>
</dbReference>
<dbReference type="GO" id="GO:0022857">
    <property type="term" value="F:transmembrane transporter activity"/>
    <property type="evidence" value="ECO:0007669"/>
    <property type="project" value="InterPro"/>
</dbReference>
<evidence type="ECO:0000256" key="10">
    <source>
        <dbReference type="SAM" id="Phobius"/>
    </source>
</evidence>
<feature type="transmembrane region" description="Helical" evidence="10">
    <location>
        <begin position="447"/>
        <end position="470"/>
    </location>
</feature>
<keyword evidence="3 10" id="KW-1133">Transmembrane helix</keyword>
<organism evidence="12 13">
    <name type="scientific">Hortaea werneckii</name>
    <name type="common">Black yeast</name>
    <name type="synonym">Cladosporium werneckii</name>
    <dbReference type="NCBI Taxonomy" id="91943"/>
    <lineage>
        <taxon>Eukaryota</taxon>
        <taxon>Fungi</taxon>
        <taxon>Dikarya</taxon>
        <taxon>Ascomycota</taxon>
        <taxon>Pezizomycotina</taxon>
        <taxon>Dothideomycetes</taxon>
        <taxon>Dothideomycetidae</taxon>
        <taxon>Mycosphaerellales</taxon>
        <taxon>Teratosphaeriaceae</taxon>
        <taxon>Hortaea</taxon>
    </lineage>
</organism>
<evidence type="ECO:0000256" key="3">
    <source>
        <dbReference type="ARBA" id="ARBA00022989"/>
    </source>
</evidence>
<dbReference type="Gene3D" id="1.20.1250.20">
    <property type="entry name" value="MFS general substrate transporter like domains"/>
    <property type="match status" value="1"/>
</dbReference>
<dbReference type="InterPro" id="IPR011701">
    <property type="entry name" value="MFS"/>
</dbReference>
<dbReference type="VEuPathDB" id="FungiDB:BTJ68_06599"/>
<feature type="region of interest" description="Disordered" evidence="9">
    <location>
        <begin position="1"/>
        <end position="70"/>
    </location>
</feature>
<evidence type="ECO:0000256" key="8">
    <source>
        <dbReference type="ARBA" id="ARBA00077167"/>
    </source>
</evidence>
<dbReference type="EMBL" id="QWIS01000037">
    <property type="protein sequence ID" value="RMZ13220.1"/>
    <property type="molecule type" value="Genomic_DNA"/>
</dbReference>
<dbReference type="PROSITE" id="PS50850">
    <property type="entry name" value="MFS"/>
    <property type="match status" value="1"/>
</dbReference>
<feature type="compositionally biased region" description="Basic and acidic residues" evidence="9">
    <location>
        <begin position="793"/>
        <end position="809"/>
    </location>
</feature>
<keyword evidence="4 10" id="KW-0472">Membrane</keyword>
<feature type="region of interest" description="Disordered" evidence="9">
    <location>
        <begin position="532"/>
        <end position="553"/>
    </location>
</feature>
<comment type="function">
    <text evidence="6">MFS transporter; part of the gene cluster that mediates the biosynthesis of cercosporin, a light-activated, non-host-selective toxin. The perylenequinone chromophore of cercosporin absorbs light energy to attain an electronically-activated triplet state and produces active oxygen species such as the hydroxyl radical, superoxide, hydrogen peroxide or singlet oxygen upon reaction with oxygen molecules. These reactive oxygen species cause damage to various cellular components including lipids, proteins and nucleic acids. Responsible for secretion and accumulation of cercosporin, but does not play any roles in self-protection against the toxicity of cercosporin.</text>
</comment>
<evidence type="ECO:0000256" key="4">
    <source>
        <dbReference type="ARBA" id="ARBA00023136"/>
    </source>
</evidence>
<dbReference type="GO" id="GO:0016020">
    <property type="term" value="C:membrane"/>
    <property type="evidence" value="ECO:0007669"/>
    <property type="project" value="UniProtKB-SubCell"/>
</dbReference>
<feature type="transmembrane region" description="Helical" evidence="10">
    <location>
        <begin position="380"/>
        <end position="399"/>
    </location>
</feature>
<comment type="subcellular location">
    <subcellularLocation>
        <location evidence="1">Membrane</location>
        <topology evidence="1">Multi-pass membrane protein</topology>
    </subcellularLocation>
</comment>
<feature type="transmembrane region" description="Helical" evidence="10">
    <location>
        <begin position="176"/>
        <end position="197"/>
    </location>
</feature>
<feature type="domain" description="Major facilitator superfamily (MFS) profile" evidence="11">
    <location>
        <begin position="111"/>
        <end position="537"/>
    </location>
</feature>
<evidence type="ECO:0000256" key="5">
    <source>
        <dbReference type="ARBA" id="ARBA00038347"/>
    </source>
</evidence>
<dbReference type="VEuPathDB" id="FungiDB:BTJ68_06600"/>
<reference evidence="12 13" key="1">
    <citation type="journal article" date="2018" name="BMC Genomics">
        <title>Genomic evidence for intraspecific hybridization in a clonal and extremely halotolerant yeast.</title>
        <authorList>
            <person name="Gostincar C."/>
            <person name="Stajich J.E."/>
            <person name="Zupancic J."/>
            <person name="Zalar P."/>
            <person name="Gunde-Cimerman N."/>
        </authorList>
    </citation>
    <scope>NUCLEOTIDE SEQUENCE [LARGE SCALE GENOMIC DNA]</scope>
    <source>
        <strain evidence="12 13">EXF-562</strain>
    </source>
</reference>
<feature type="compositionally biased region" description="Low complexity" evidence="9">
    <location>
        <begin position="824"/>
        <end position="843"/>
    </location>
</feature>
<name>A0A3M7HIF5_HORWE</name>
<evidence type="ECO:0000259" key="11">
    <source>
        <dbReference type="PROSITE" id="PS50850"/>
    </source>
</evidence>
<dbReference type="AlphaFoldDB" id="A0A3M7HIF5"/>
<dbReference type="CDD" id="cd17323">
    <property type="entry name" value="MFS_Tpo1_MDR_like"/>
    <property type="match status" value="1"/>
</dbReference>
<dbReference type="InterPro" id="IPR020846">
    <property type="entry name" value="MFS_dom"/>
</dbReference>
<feature type="transmembrane region" description="Helical" evidence="10">
    <location>
        <begin position="112"/>
        <end position="130"/>
    </location>
</feature>
<feature type="region of interest" description="Disordered" evidence="9">
    <location>
        <begin position="784"/>
        <end position="852"/>
    </location>
</feature>
<feature type="compositionally biased region" description="Polar residues" evidence="9">
    <location>
        <begin position="534"/>
        <end position="553"/>
    </location>
</feature>
<feature type="transmembrane region" description="Helical" evidence="10">
    <location>
        <begin position="150"/>
        <end position="169"/>
    </location>
</feature>